<dbReference type="AlphaFoldDB" id="A0A5J5IJW3"/>
<keyword evidence="2" id="KW-1185">Reference proteome</keyword>
<gene>
    <name evidence="1" type="ORF">FW778_04850</name>
</gene>
<dbReference type="InterPro" id="IPR032676">
    <property type="entry name" value="YkuD_2"/>
</dbReference>
<evidence type="ECO:0000313" key="1">
    <source>
        <dbReference type="EMBL" id="KAA9041365.1"/>
    </source>
</evidence>
<dbReference type="Proteomes" id="UP000326903">
    <property type="component" value="Unassembled WGS sequence"/>
</dbReference>
<reference evidence="1 2" key="1">
    <citation type="submission" date="2019-09" db="EMBL/GenBank/DDBJ databases">
        <title>Draft genome sequence of Ginsengibacter sp. BR5-29.</title>
        <authorList>
            <person name="Im W.-T."/>
        </authorList>
    </citation>
    <scope>NUCLEOTIDE SEQUENCE [LARGE SCALE GENOMIC DNA]</scope>
    <source>
        <strain evidence="1 2">BR5-29</strain>
    </source>
</reference>
<evidence type="ECO:0008006" key="3">
    <source>
        <dbReference type="Google" id="ProtNLM"/>
    </source>
</evidence>
<organism evidence="1 2">
    <name type="scientific">Ginsengibacter hankyongi</name>
    <dbReference type="NCBI Taxonomy" id="2607284"/>
    <lineage>
        <taxon>Bacteria</taxon>
        <taxon>Pseudomonadati</taxon>
        <taxon>Bacteroidota</taxon>
        <taxon>Chitinophagia</taxon>
        <taxon>Chitinophagales</taxon>
        <taxon>Chitinophagaceae</taxon>
        <taxon>Ginsengibacter</taxon>
    </lineage>
</organism>
<dbReference type="PANTHER" id="PTHR38477:SF1">
    <property type="entry name" value="MUREIN L,D-TRANSPEPTIDASE CATALYTIC DOMAIN FAMILY PROTEIN"/>
    <property type="match status" value="1"/>
</dbReference>
<sequence length="257" mass="28727">MSKSLKKFSVFISSFFIFLIHLPFVFAKTIPHKNLTSPVSIGASKVTYSTHDGEVPNSNKVSAYDSLQLNTMGLSKQAFDYAIRGFKSLLAMGKLNNDSIISIVDFSLSSAKKRLFVIDLKNYKVLYNTYVAHGRNSGAEFAEQFSNNPRSNKSSLGFYVTGNTYDGEHGYSLHLEGEEKGINDNAYKRAIVMHCADYVNERYIESKGYIGRSLGCPAIPKQVYKPIINEIKDGSCLFLYSPNQDYISHSIFLKNAS</sequence>
<proteinExistence type="predicted"/>
<dbReference type="PANTHER" id="PTHR38477">
    <property type="entry name" value="HYPOTHETICAL EXPORTED PROTEIN"/>
    <property type="match status" value="1"/>
</dbReference>
<dbReference type="RefSeq" id="WP_150413485.1">
    <property type="nucleotide sequence ID" value="NZ_VYQF01000001.1"/>
</dbReference>
<accession>A0A5J5IJW3</accession>
<comment type="caution">
    <text evidence="1">The sequence shown here is derived from an EMBL/GenBank/DDBJ whole genome shotgun (WGS) entry which is preliminary data.</text>
</comment>
<dbReference type="Pfam" id="PF13645">
    <property type="entry name" value="YkuD_2"/>
    <property type="match status" value="1"/>
</dbReference>
<dbReference type="EMBL" id="VYQF01000001">
    <property type="protein sequence ID" value="KAA9041365.1"/>
    <property type="molecule type" value="Genomic_DNA"/>
</dbReference>
<name>A0A5J5IJW3_9BACT</name>
<evidence type="ECO:0000313" key="2">
    <source>
        <dbReference type="Proteomes" id="UP000326903"/>
    </source>
</evidence>
<protein>
    <recommendedName>
        <fullName evidence="3">L,D-transpeptidase catalytic domain</fullName>
    </recommendedName>
</protein>